<evidence type="ECO:0000256" key="2">
    <source>
        <dbReference type="ARBA" id="ARBA00002803"/>
    </source>
</evidence>
<dbReference type="OrthoDB" id="9788537at2"/>
<dbReference type="Pfam" id="PF00677">
    <property type="entry name" value="Lum_binding"/>
    <property type="match status" value="2"/>
</dbReference>
<dbReference type="PANTHER" id="PTHR21098">
    <property type="entry name" value="RIBOFLAVIN SYNTHASE ALPHA CHAIN"/>
    <property type="match status" value="1"/>
</dbReference>
<accession>A0A0A0BMA2</accession>
<dbReference type="NCBIfam" id="TIGR00187">
    <property type="entry name" value="ribE"/>
    <property type="match status" value="1"/>
</dbReference>
<dbReference type="InterPro" id="IPR026017">
    <property type="entry name" value="Lumazine-bd_dom"/>
</dbReference>
<reference evidence="13 14" key="1">
    <citation type="submission" date="2013-08" db="EMBL/GenBank/DDBJ databases">
        <title>Genome sequencing of Cellulomonas bogoriensis 69B4.</title>
        <authorList>
            <person name="Chen F."/>
            <person name="Li Y."/>
            <person name="Wang G."/>
        </authorList>
    </citation>
    <scope>NUCLEOTIDE SEQUENCE [LARGE SCALE GENOMIC DNA]</scope>
    <source>
        <strain evidence="13 14">69B4</strain>
    </source>
</reference>
<dbReference type="NCBIfam" id="NF006767">
    <property type="entry name" value="PRK09289.1"/>
    <property type="match status" value="1"/>
</dbReference>
<name>A0A0A0BMA2_9CELL</name>
<keyword evidence="14" id="KW-1185">Reference proteome</keyword>
<dbReference type="RefSeq" id="WP_035062467.1">
    <property type="nucleotide sequence ID" value="NZ_AXCZ01000221.1"/>
</dbReference>
<keyword evidence="8" id="KW-0808">Transferase</keyword>
<dbReference type="Proteomes" id="UP000054314">
    <property type="component" value="Unassembled WGS sequence"/>
</dbReference>
<dbReference type="InterPro" id="IPR001783">
    <property type="entry name" value="Lumazine-bd"/>
</dbReference>
<dbReference type="CDD" id="cd00402">
    <property type="entry name" value="Riboflavin_synthase_like"/>
    <property type="match status" value="1"/>
</dbReference>
<keyword evidence="9" id="KW-0677">Repeat</keyword>
<comment type="catalytic activity">
    <reaction evidence="1">
        <text>2 6,7-dimethyl-8-(1-D-ribityl)lumazine + H(+) = 5-amino-6-(D-ribitylamino)uracil + riboflavin</text>
        <dbReference type="Rhea" id="RHEA:20772"/>
        <dbReference type="ChEBI" id="CHEBI:15378"/>
        <dbReference type="ChEBI" id="CHEBI:15934"/>
        <dbReference type="ChEBI" id="CHEBI:57986"/>
        <dbReference type="ChEBI" id="CHEBI:58201"/>
        <dbReference type="EC" id="2.5.1.9"/>
    </reaction>
</comment>
<evidence type="ECO:0000313" key="14">
    <source>
        <dbReference type="Proteomes" id="UP000054314"/>
    </source>
</evidence>
<gene>
    <name evidence="13" type="ORF">N869_08540</name>
</gene>
<dbReference type="InterPro" id="IPR017938">
    <property type="entry name" value="Riboflavin_synthase-like_b-brl"/>
</dbReference>
<dbReference type="NCBIfam" id="NF009566">
    <property type="entry name" value="PRK13020.1"/>
    <property type="match status" value="1"/>
</dbReference>
<dbReference type="EC" id="2.5.1.9" evidence="5 10"/>
<evidence type="ECO:0000313" key="13">
    <source>
        <dbReference type="EMBL" id="KGM09040.1"/>
    </source>
</evidence>
<evidence type="ECO:0000256" key="6">
    <source>
        <dbReference type="ARBA" id="ARBA00013950"/>
    </source>
</evidence>
<dbReference type="Gene3D" id="2.40.30.20">
    <property type="match status" value="2"/>
</dbReference>
<evidence type="ECO:0000256" key="3">
    <source>
        <dbReference type="ARBA" id="ARBA00004887"/>
    </source>
</evidence>
<evidence type="ECO:0000256" key="7">
    <source>
        <dbReference type="ARBA" id="ARBA00022619"/>
    </source>
</evidence>
<feature type="domain" description="Lumazine-binding" evidence="12">
    <location>
        <begin position="1"/>
        <end position="97"/>
    </location>
</feature>
<sequence>MFTGIVEEIGTVVSVEPWETDSRLTLRGPVVAPGTAPGASIAVDGVCLTVTAVEPDGTFTADVMPETLRRSTLGDLTPGDRVNLERAVRADGRLDGHLVQGHVDGVATLVSRDPGERWDDLVLELPEQLARYVAEKGSVAVAGTSLTVTTVAGSRFGISLIPTTLQATTLGALTPGDRVNIEVDVMAKYVERLLGVAADQDGGRS</sequence>
<dbReference type="GO" id="GO:0009231">
    <property type="term" value="P:riboflavin biosynthetic process"/>
    <property type="evidence" value="ECO:0007669"/>
    <property type="project" value="UniProtKB-KW"/>
</dbReference>
<dbReference type="FunFam" id="2.40.30.20:FF:000003">
    <property type="entry name" value="Riboflavin synthase, alpha subunit"/>
    <property type="match status" value="1"/>
</dbReference>
<protein>
    <recommendedName>
        <fullName evidence="6 10">Riboflavin synthase</fullName>
        <ecNumber evidence="5 10">2.5.1.9</ecNumber>
    </recommendedName>
</protein>
<evidence type="ECO:0000259" key="12">
    <source>
        <dbReference type="PROSITE" id="PS51177"/>
    </source>
</evidence>
<comment type="subunit">
    <text evidence="4">Homotrimer.</text>
</comment>
<dbReference type="InterPro" id="IPR023366">
    <property type="entry name" value="ATP_synth_asu-like_sf"/>
</dbReference>
<dbReference type="FunFam" id="2.40.30.20:FF:000004">
    <property type="entry name" value="Riboflavin synthase, alpha subunit"/>
    <property type="match status" value="1"/>
</dbReference>
<evidence type="ECO:0000256" key="1">
    <source>
        <dbReference type="ARBA" id="ARBA00000968"/>
    </source>
</evidence>
<keyword evidence="7" id="KW-0686">Riboflavin biosynthesis</keyword>
<dbReference type="EMBL" id="AXCZ01000221">
    <property type="protein sequence ID" value="KGM09040.1"/>
    <property type="molecule type" value="Genomic_DNA"/>
</dbReference>
<evidence type="ECO:0000256" key="11">
    <source>
        <dbReference type="PROSITE-ProRule" id="PRU00524"/>
    </source>
</evidence>
<dbReference type="AlphaFoldDB" id="A0A0A0BMA2"/>
<evidence type="ECO:0000256" key="4">
    <source>
        <dbReference type="ARBA" id="ARBA00011233"/>
    </source>
</evidence>
<evidence type="ECO:0000256" key="8">
    <source>
        <dbReference type="ARBA" id="ARBA00022679"/>
    </source>
</evidence>
<evidence type="ECO:0000256" key="5">
    <source>
        <dbReference type="ARBA" id="ARBA00012827"/>
    </source>
</evidence>
<evidence type="ECO:0000256" key="10">
    <source>
        <dbReference type="NCBIfam" id="TIGR00187"/>
    </source>
</evidence>
<dbReference type="PROSITE" id="PS51177">
    <property type="entry name" value="LUMAZINE_BIND"/>
    <property type="match status" value="2"/>
</dbReference>
<feature type="repeat" description="Lumazine-binding" evidence="11">
    <location>
        <begin position="1"/>
        <end position="97"/>
    </location>
</feature>
<evidence type="ECO:0000256" key="9">
    <source>
        <dbReference type="ARBA" id="ARBA00022737"/>
    </source>
</evidence>
<dbReference type="PANTHER" id="PTHR21098:SF12">
    <property type="entry name" value="RIBOFLAVIN SYNTHASE"/>
    <property type="match status" value="1"/>
</dbReference>
<feature type="domain" description="Lumazine-binding" evidence="12">
    <location>
        <begin position="98"/>
        <end position="194"/>
    </location>
</feature>
<dbReference type="SUPFAM" id="SSF63380">
    <property type="entry name" value="Riboflavin synthase domain-like"/>
    <property type="match status" value="2"/>
</dbReference>
<proteinExistence type="predicted"/>
<comment type="function">
    <text evidence="2">Catalyzes the dismutation of two molecules of 6,7-dimethyl-8-ribityllumazine, resulting in the formation of riboflavin and 5-amino-6-(D-ribitylamino)uracil.</text>
</comment>
<organism evidence="13 14">
    <name type="scientific">Cellulomonas bogoriensis 69B4 = DSM 16987</name>
    <dbReference type="NCBI Taxonomy" id="1386082"/>
    <lineage>
        <taxon>Bacteria</taxon>
        <taxon>Bacillati</taxon>
        <taxon>Actinomycetota</taxon>
        <taxon>Actinomycetes</taxon>
        <taxon>Micrococcales</taxon>
        <taxon>Cellulomonadaceae</taxon>
        <taxon>Cellulomonas</taxon>
    </lineage>
</organism>
<comment type="pathway">
    <text evidence="3">Cofactor biosynthesis; riboflavin biosynthesis; riboflavin from 2-hydroxy-3-oxobutyl phosphate and 5-amino-6-(D-ribitylamino)uracil: step 2/2.</text>
</comment>
<dbReference type="PIRSF" id="PIRSF000498">
    <property type="entry name" value="Riboflavin_syn_A"/>
    <property type="match status" value="1"/>
</dbReference>
<dbReference type="GO" id="GO:0004746">
    <property type="term" value="F:riboflavin synthase activity"/>
    <property type="evidence" value="ECO:0007669"/>
    <property type="project" value="UniProtKB-UniRule"/>
</dbReference>
<comment type="caution">
    <text evidence="13">The sequence shown here is derived from an EMBL/GenBank/DDBJ whole genome shotgun (WGS) entry which is preliminary data.</text>
</comment>
<feature type="repeat" description="Lumazine-binding" evidence="11">
    <location>
        <begin position="98"/>
        <end position="194"/>
    </location>
</feature>